<evidence type="ECO:0000256" key="1">
    <source>
        <dbReference type="ARBA" id="ARBA00022574"/>
    </source>
</evidence>
<dbReference type="PROSITE" id="PS00678">
    <property type="entry name" value="WD_REPEATS_1"/>
    <property type="match status" value="1"/>
</dbReference>
<evidence type="ECO:0000259" key="7">
    <source>
        <dbReference type="PROSITE" id="PS51230"/>
    </source>
</evidence>
<dbReference type="Gene3D" id="1.20.5.1430">
    <property type="match status" value="1"/>
</dbReference>
<dbReference type="GO" id="GO:0000445">
    <property type="term" value="C:THO complex part of transcription export complex"/>
    <property type="evidence" value="ECO:0007669"/>
    <property type="project" value="TreeGrafter"/>
</dbReference>
<keyword evidence="5" id="KW-0493">Microtubule</keyword>
<feature type="compositionally biased region" description="Polar residues" evidence="6">
    <location>
        <begin position="482"/>
        <end position="494"/>
    </location>
</feature>
<dbReference type="Pfam" id="PF00400">
    <property type="entry name" value="WD40"/>
    <property type="match status" value="3"/>
</dbReference>
<evidence type="ECO:0000313" key="8">
    <source>
        <dbReference type="EMBL" id="WFD03072.1"/>
    </source>
</evidence>
<dbReference type="AlphaFoldDB" id="A0AAF0E3X5"/>
<keyword evidence="2" id="KW-0677">Repeat</keyword>
<evidence type="ECO:0000256" key="3">
    <source>
        <dbReference type="ARBA" id="ARBA00046343"/>
    </source>
</evidence>
<dbReference type="InterPro" id="IPR019775">
    <property type="entry name" value="WD40_repeat_CS"/>
</dbReference>
<dbReference type="PANTHER" id="PTHR22839:SF0">
    <property type="entry name" value="THO COMPLEX SUBUNIT 3"/>
    <property type="match status" value="1"/>
</dbReference>
<dbReference type="PROSITE" id="PS50082">
    <property type="entry name" value="WD_REPEATS_2"/>
    <property type="match status" value="3"/>
</dbReference>
<evidence type="ECO:0000256" key="6">
    <source>
        <dbReference type="SAM" id="MobiDB-lite"/>
    </source>
</evidence>
<dbReference type="PROSITE" id="PS50294">
    <property type="entry name" value="WD_REPEATS_REGION"/>
    <property type="match status" value="3"/>
</dbReference>
<evidence type="ECO:0000256" key="5">
    <source>
        <dbReference type="PROSITE-ProRule" id="PRU00576"/>
    </source>
</evidence>
<sequence>MAFMTRGVPERRAGAIEDEPSDASFFQRRGMSYPSFASASAPKELRGGHRLGIRALAWTSNGDALISGGHDRVARVWYPERSVCLMLTQTDIRTTKELVGHNDQISAVVSHPTHPELLATGSTDKTVRLWDLRAPAAAKVIHTPGSNINLAYSPDGRFLAAGDKSETVVLIDAEHGSLSRTIKDGTVDREEVRRELTQINELTWAPDGSLLLLPMGSGNIRFLRVPSQLHDNTQGSSQDWETVLTRPVHPAAIFCINWDPTSRVVATGAADSTIAIWDAAEWESLNVFSSLKFPARSLDFSYDGEWLAAGGEDAELHLMSMASGRVAHQVPVSATINTVAWHPSKLLLAYSGTETGGGGAAAAARTTPIWLYSVIDSIYGNVPMSRINYAAKHEYESMANYKILQSVFQRNRIDKPIPVDRLVRCKMQDNLEFLQWLKKFWDTNYAGDGYDADARRAAAPSRAGSAAGGAARPRPSVAGRTGSASRQSTVSRQGTVPPVPRQSNAPRPSVAGRPAAGSASAQRAAPTSNPAARRMSTVRGGPARGPSASAISNETINQLTTEIDEMKVSVDSLERERDFYFGKLRDVEVLVQERLADLARALDEAGGEDKSGAAETETLKQIQGVLYQTEEGFELPDVADEVRTTLLTQAEPLDETETF</sequence>
<feature type="compositionally biased region" description="Low complexity" evidence="6">
    <location>
        <begin position="511"/>
        <end position="526"/>
    </location>
</feature>
<feature type="repeat" description="WD" evidence="4">
    <location>
        <begin position="246"/>
        <end position="287"/>
    </location>
</feature>
<dbReference type="InterPro" id="IPR040132">
    <property type="entry name" value="Tex1/THOC3"/>
</dbReference>
<dbReference type="PANTHER" id="PTHR22839">
    <property type="entry name" value="THO COMPLEX SUBUNIT 3 THO3"/>
    <property type="match status" value="1"/>
</dbReference>
<dbReference type="Gene3D" id="1.10.418.10">
    <property type="entry name" value="Calponin-like domain"/>
    <property type="match status" value="1"/>
</dbReference>
<evidence type="ECO:0000256" key="2">
    <source>
        <dbReference type="ARBA" id="ARBA00022737"/>
    </source>
</evidence>
<dbReference type="SUPFAM" id="SSF50978">
    <property type="entry name" value="WD40 repeat-like"/>
    <property type="match status" value="1"/>
</dbReference>
<name>A0AAF0E3X5_9BASI</name>
<evidence type="ECO:0000313" key="9">
    <source>
        <dbReference type="Proteomes" id="UP001214603"/>
    </source>
</evidence>
<dbReference type="InterPro" id="IPR001680">
    <property type="entry name" value="WD40_rpt"/>
</dbReference>
<reference evidence="8" key="1">
    <citation type="submission" date="2023-03" db="EMBL/GenBank/DDBJ databases">
        <title>Mating type loci evolution in Malassezia.</title>
        <authorList>
            <person name="Coelho M.A."/>
        </authorList>
    </citation>
    <scope>NUCLEOTIDE SEQUENCE</scope>
    <source>
        <strain evidence="8">CBS 7876</strain>
    </source>
</reference>
<dbReference type="SMART" id="SM00320">
    <property type="entry name" value="WD40"/>
    <property type="match status" value="5"/>
</dbReference>
<feature type="domain" description="EB1 C-terminal" evidence="7">
    <location>
        <begin position="548"/>
        <end position="635"/>
    </location>
</feature>
<dbReference type="Proteomes" id="UP001214603">
    <property type="component" value="Chromosome 3"/>
</dbReference>
<dbReference type="PROSITE" id="PS51230">
    <property type="entry name" value="EB1_C"/>
    <property type="match status" value="1"/>
</dbReference>
<dbReference type="GO" id="GO:0005874">
    <property type="term" value="C:microtubule"/>
    <property type="evidence" value="ECO:0007669"/>
    <property type="project" value="UniProtKB-KW"/>
</dbReference>
<dbReference type="InterPro" id="IPR020472">
    <property type="entry name" value="WD40_PAC1"/>
</dbReference>
<dbReference type="GO" id="GO:0008017">
    <property type="term" value="F:microtubule binding"/>
    <property type="evidence" value="ECO:0007669"/>
    <property type="project" value="InterPro"/>
</dbReference>
<protein>
    <recommendedName>
        <fullName evidence="7">EB1 C-terminal domain-containing protein</fullName>
    </recommendedName>
</protein>
<gene>
    <name evidence="8" type="ORF">MOBT1_001761</name>
</gene>
<keyword evidence="9" id="KW-1185">Reference proteome</keyword>
<evidence type="ECO:0000256" key="4">
    <source>
        <dbReference type="PROSITE-ProRule" id="PRU00221"/>
    </source>
</evidence>
<feature type="region of interest" description="Disordered" evidence="6">
    <location>
        <begin position="461"/>
        <end position="552"/>
    </location>
</feature>
<accession>A0AAF0E3X5</accession>
<dbReference type="Pfam" id="PF03271">
    <property type="entry name" value="EB1"/>
    <property type="match status" value="1"/>
</dbReference>
<proteinExistence type="inferred from homology"/>
<dbReference type="Gene3D" id="2.130.10.10">
    <property type="entry name" value="YVTN repeat-like/Quinoprotein amine dehydrogenase"/>
    <property type="match status" value="2"/>
</dbReference>
<dbReference type="Pfam" id="PF12894">
    <property type="entry name" value="ANAPC4_WD40"/>
    <property type="match status" value="1"/>
</dbReference>
<dbReference type="InterPro" id="IPR015943">
    <property type="entry name" value="WD40/YVTN_repeat-like_dom_sf"/>
</dbReference>
<comment type="similarity">
    <text evidence="3">Belongs to the THOC3 family.</text>
</comment>
<feature type="repeat" description="WD" evidence="4">
    <location>
        <begin position="98"/>
        <end position="140"/>
    </location>
</feature>
<feature type="repeat" description="WD" evidence="4">
    <location>
        <begin position="46"/>
        <end position="77"/>
    </location>
</feature>
<dbReference type="InterPro" id="IPR036133">
    <property type="entry name" value="EB1_C_sf"/>
</dbReference>
<dbReference type="InterPro" id="IPR004953">
    <property type="entry name" value="EB1_C"/>
</dbReference>
<dbReference type="SUPFAM" id="SSF140612">
    <property type="entry name" value="EB1 dimerisation domain-like"/>
    <property type="match status" value="1"/>
</dbReference>
<dbReference type="InterPro" id="IPR036322">
    <property type="entry name" value="WD40_repeat_dom_sf"/>
</dbReference>
<organism evidence="8 9">
    <name type="scientific">Malassezia obtusa</name>
    <dbReference type="NCBI Taxonomy" id="76774"/>
    <lineage>
        <taxon>Eukaryota</taxon>
        <taxon>Fungi</taxon>
        <taxon>Dikarya</taxon>
        <taxon>Basidiomycota</taxon>
        <taxon>Ustilaginomycotina</taxon>
        <taxon>Malasseziomycetes</taxon>
        <taxon>Malasseziales</taxon>
        <taxon>Malasseziaceae</taxon>
        <taxon>Malassezia</taxon>
    </lineage>
</organism>
<dbReference type="InterPro" id="IPR024977">
    <property type="entry name" value="Apc4-like_WD40_dom"/>
</dbReference>
<dbReference type="PRINTS" id="PR00320">
    <property type="entry name" value="GPROTEINBRPT"/>
</dbReference>
<feature type="compositionally biased region" description="Low complexity" evidence="6">
    <location>
        <begin position="461"/>
        <end position="480"/>
    </location>
</feature>
<dbReference type="SUPFAM" id="SSF47576">
    <property type="entry name" value="Calponin-homology domain, CH-domain"/>
    <property type="match status" value="1"/>
</dbReference>
<keyword evidence="1 4" id="KW-0853">WD repeat</keyword>
<dbReference type="InterPro" id="IPR036872">
    <property type="entry name" value="CH_dom_sf"/>
</dbReference>
<dbReference type="GO" id="GO:0006406">
    <property type="term" value="P:mRNA export from nucleus"/>
    <property type="evidence" value="ECO:0007669"/>
    <property type="project" value="InterPro"/>
</dbReference>
<dbReference type="EMBL" id="CP119936">
    <property type="protein sequence ID" value="WFD03072.1"/>
    <property type="molecule type" value="Genomic_DNA"/>
</dbReference>